<evidence type="ECO:0000256" key="4">
    <source>
        <dbReference type="ARBA" id="ARBA00022737"/>
    </source>
</evidence>
<dbReference type="EMBL" id="CM007655">
    <property type="protein sequence ID" value="ONI06103.1"/>
    <property type="molecule type" value="Genomic_DNA"/>
</dbReference>
<dbReference type="InterPro" id="IPR038408">
    <property type="entry name" value="GNK2_sf"/>
</dbReference>
<evidence type="ECO:0000256" key="2">
    <source>
        <dbReference type="ARBA" id="ARBA00022525"/>
    </source>
</evidence>
<evidence type="ECO:0000313" key="7">
    <source>
        <dbReference type="Proteomes" id="UP000006882"/>
    </source>
</evidence>
<proteinExistence type="inferred from homology"/>
<sequence length="110" mass="12543">MDTDNWVSLVHTGLVKAPLFFDQNVNKLLKQVCSKAYVNLPLYAHGNLSLSIYNKYSIYDAAKCTRDLSSQNCMKCLDVAIEKRLSQSHGRRGGQVYYGSCYIIFELYSF</sequence>
<keyword evidence="4" id="KW-0677">Repeat</keyword>
<dbReference type="Pfam" id="PF01657">
    <property type="entry name" value="Stress-antifung"/>
    <property type="match status" value="1"/>
</dbReference>
<keyword evidence="3" id="KW-0732">Signal</keyword>
<evidence type="ECO:0000256" key="1">
    <source>
        <dbReference type="ARBA" id="ARBA00004613"/>
    </source>
</evidence>
<dbReference type="GO" id="GO:0005576">
    <property type="term" value="C:extracellular region"/>
    <property type="evidence" value="ECO:0007669"/>
    <property type="project" value="UniProtKB-SubCell"/>
</dbReference>
<dbReference type="HOGENOM" id="CLU_145725_0_0_1"/>
<dbReference type="InterPro" id="IPR002902">
    <property type="entry name" value="GNK2"/>
</dbReference>
<comment type="subcellular location">
    <subcellularLocation>
        <location evidence="1">Secreted</location>
    </subcellularLocation>
</comment>
<keyword evidence="2" id="KW-0964">Secreted</keyword>
<reference evidence="6 7" key="1">
    <citation type="journal article" date="2013" name="Nat. Genet.">
        <title>The high-quality draft genome of peach (Prunus persica) identifies unique patterns of genetic diversity, domestication and genome evolution.</title>
        <authorList>
            <consortium name="International Peach Genome Initiative"/>
            <person name="Verde I."/>
            <person name="Abbott A.G."/>
            <person name="Scalabrin S."/>
            <person name="Jung S."/>
            <person name="Shu S."/>
            <person name="Marroni F."/>
            <person name="Zhebentyayeva T."/>
            <person name="Dettori M.T."/>
            <person name="Grimwood J."/>
            <person name="Cattonaro F."/>
            <person name="Zuccolo A."/>
            <person name="Rossini L."/>
            <person name="Jenkins J."/>
            <person name="Vendramin E."/>
            <person name="Meisel L.A."/>
            <person name="Decroocq V."/>
            <person name="Sosinski B."/>
            <person name="Prochnik S."/>
            <person name="Mitros T."/>
            <person name="Policriti A."/>
            <person name="Cipriani G."/>
            <person name="Dondini L."/>
            <person name="Ficklin S."/>
            <person name="Goodstein D.M."/>
            <person name="Xuan P."/>
            <person name="Del Fabbro C."/>
            <person name="Aramini V."/>
            <person name="Copetti D."/>
            <person name="Gonzalez S."/>
            <person name="Horner D.S."/>
            <person name="Falchi R."/>
            <person name="Lucas S."/>
            <person name="Mica E."/>
            <person name="Maldonado J."/>
            <person name="Lazzari B."/>
            <person name="Bielenberg D."/>
            <person name="Pirona R."/>
            <person name="Miculan M."/>
            <person name="Barakat A."/>
            <person name="Testolin R."/>
            <person name="Stella A."/>
            <person name="Tartarini S."/>
            <person name="Tonutti P."/>
            <person name="Arus P."/>
            <person name="Orellana A."/>
            <person name="Wells C."/>
            <person name="Main D."/>
            <person name="Vizzotto G."/>
            <person name="Silva H."/>
            <person name="Salamini F."/>
            <person name="Schmutz J."/>
            <person name="Morgante M."/>
            <person name="Rokhsar D.S."/>
        </authorList>
    </citation>
    <scope>NUCLEOTIDE SEQUENCE [LARGE SCALE GENOMIC DNA]</scope>
    <source>
        <strain evidence="7">cv. Nemared</strain>
    </source>
</reference>
<keyword evidence="7" id="KW-1185">Reference proteome</keyword>
<dbReference type="InterPro" id="IPR050581">
    <property type="entry name" value="CRR_secretory_protein"/>
</dbReference>
<gene>
    <name evidence="6" type="ORF">PRUPE_5G040500</name>
</gene>
<dbReference type="PROSITE" id="PS51473">
    <property type="entry name" value="GNK2"/>
    <property type="match status" value="1"/>
</dbReference>
<name>M5WC78_PRUPE</name>
<dbReference type="Proteomes" id="UP000006882">
    <property type="component" value="Chromosome G5"/>
</dbReference>
<evidence type="ECO:0000313" key="6">
    <source>
        <dbReference type="EMBL" id="ONI06103.1"/>
    </source>
</evidence>
<comment type="similarity">
    <text evidence="5">Belongs to the cysteine-rich repeat secretory protein family.</text>
</comment>
<dbReference type="Gene3D" id="3.30.430.20">
    <property type="entry name" value="Gnk2 domain, C-X8-C-X2-C motif"/>
    <property type="match status" value="1"/>
</dbReference>
<dbReference type="CDD" id="cd23509">
    <property type="entry name" value="Gnk2-like"/>
    <property type="match status" value="1"/>
</dbReference>
<evidence type="ECO:0000256" key="5">
    <source>
        <dbReference type="ARBA" id="ARBA00038515"/>
    </source>
</evidence>
<dbReference type="AlphaFoldDB" id="M5WC78"/>
<dbReference type="PANTHER" id="PTHR32411:SF43">
    <property type="entry name" value="CYSTEINE-RICH REPEAT SECRETORY PROTEIN 38"/>
    <property type="match status" value="1"/>
</dbReference>
<accession>M5WC78</accession>
<dbReference type="PANTHER" id="PTHR32411">
    <property type="entry name" value="CYSTEINE-RICH REPEAT SECRETORY PROTEIN 38-RELATED"/>
    <property type="match status" value="1"/>
</dbReference>
<organism evidence="6 7">
    <name type="scientific">Prunus persica</name>
    <name type="common">Peach</name>
    <name type="synonym">Amygdalus persica</name>
    <dbReference type="NCBI Taxonomy" id="3760"/>
    <lineage>
        <taxon>Eukaryota</taxon>
        <taxon>Viridiplantae</taxon>
        <taxon>Streptophyta</taxon>
        <taxon>Embryophyta</taxon>
        <taxon>Tracheophyta</taxon>
        <taxon>Spermatophyta</taxon>
        <taxon>Magnoliopsida</taxon>
        <taxon>eudicotyledons</taxon>
        <taxon>Gunneridae</taxon>
        <taxon>Pentapetalae</taxon>
        <taxon>rosids</taxon>
        <taxon>fabids</taxon>
        <taxon>Rosales</taxon>
        <taxon>Rosaceae</taxon>
        <taxon>Amygdaloideae</taxon>
        <taxon>Amygdaleae</taxon>
        <taxon>Prunus</taxon>
    </lineage>
</organism>
<dbReference type="STRING" id="3760.M5WC78"/>
<dbReference type="Gramene" id="ONI06103">
    <property type="protein sequence ID" value="ONI06103"/>
    <property type="gene ID" value="PRUPE_5G040500"/>
</dbReference>
<evidence type="ECO:0000256" key="3">
    <source>
        <dbReference type="ARBA" id="ARBA00022729"/>
    </source>
</evidence>
<protein>
    <submittedName>
        <fullName evidence="6">Uncharacterized protein</fullName>
    </submittedName>
</protein>